<evidence type="ECO:0000256" key="8">
    <source>
        <dbReference type="ARBA" id="ARBA00022729"/>
    </source>
</evidence>
<evidence type="ECO:0000256" key="17">
    <source>
        <dbReference type="ARBA" id="ARBA00047899"/>
    </source>
</evidence>
<keyword evidence="15" id="KW-0675">Receptor</keyword>
<dbReference type="Proteomes" id="UP000694005">
    <property type="component" value="Chromosome A03"/>
</dbReference>
<dbReference type="FunFam" id="3.30.200.20:FF:000217">
    <property type="entry name" value="probable LRR receptor-like serine/threonine-protein kinase At1g53430"/>
    <property type="match status" value="1"/>
</dbReference>
<dbReference type="InterPro" id="IPR051824">
    <property type="entry name" value="LRR_Rcpt-Like_S/T_Kinase"/>
</dbReference>
<keyword evidence="4" id="KW-0597">Phosphoprotein</keyword>
<name>A0A8D9GKW5_BRACM</name>
<dbReference type="InterPro" id="IPR008271">
    <property type="entry name" value="Ser/Thr_kinase_AS"/>
</dbReference>
<evidence type="ECO:0000256" key="14">
    <source>
        <dbReference type="ARBA" id="ARBA00023136"/>
    </source>
</evidence>
<evidence type="ECO:0000256" key="9">
    <source>
        <dbReference type="ARBA" id="ARBA00022737"/>
    </source>
</evidence>
<dbReference type="GO" id="GO:0004674">
    <property type="term" value="F:protein serine/threonine kinase activity"/>
    <property type="evidence" value="ECO:0007669"/>
    <property type="project" value="UniProtKB-KW"/>
</dbReference>
<comment type="catalytic activity">
    <reaction evidence="18">
        <text>L-seryl-[protein] + ATP = O-phospho-L-seryl-[protein] + ADP + H(+)</text>
        <dbReference type="Rhea" id="RHEA:17989"/>
        <dbReference type="Rhea" id="RHEA-COMP:9863"/>
        <dbReference type="Rhea" id="RHEA-COMP:11604"/>
        <dbReference type="ChEBI" id="CHEBI:15378"/>
        <dbReference type="ChEBI" id="CHEBI:29999"/>
        <dbReference type="ChEBI" id="CHEBI:30616"/>
        <dbReference type="ChEBI" id="CHEBI:83421"/>
        <dbReference type="ChEBI" id="CHEBI:456216"/>
        <dbReference type="EC" id="2.7.11.1"/>
    </reaction>
</comment>
<evidence type="ECO:0000256" key="12">
    <source>
        <dbReference type="ARBA" id="ARBA00022840"/>
    </source>
</evidence>
<evidence type="ECO:0000313" key="23">
    <source>
        <dbReference type="Proteomes" id="UP000694005"/>
    </source>
</evidence>
<comment type="subcellular location">
    <subcellularLocation>
        <location evidence="1">Membrane</location>
        <topology evidence="1">Single-pass type I membrane protein</topology>
    </subcellularLocation>
</comment>
<evidence type="ECO:0000256" key="3">
    <source>
        <dbReference type="ARBA" id="ARBA00022527"/>
    </source>
</evidence>
<keyword evidence="16" id="KW-0325">Glycoprotein</keyword>
<comment type="catalytic activity">
    <reaction evidence="17">
        <text>L-threonyl-[protein] + ATP = O-phospho-L-threonyl-[protein] + ADP + H(+)</text>
        <dbReference type="Rhea" id="RHEA:46608"/>
        <dbReference type="Rhea" id="RHEA-COMP:11060"/>
        <dbReference type="Rhea" id="RHEA-COMP:11605"/>
        <dbReference type="ChEBI" id="CHEBI:15378"/>
        <dbReference type="ChEBI" id="CHEBI:30013"/>
        <dbReference type="ChEBI" id="CHEBI:30616"/>
        <dbReference type="ChEBI" id="CHEBI:61977"/>
        <dbReference type="ChEBI" id="CHEBI:456216"/>
        <dbReference type="EC" id="2.7.11.1"/>
    </reaction>
</comment>
<dbReference type="Gramene" id="A03p39140.2_BraZ1">
    <property type="protein sequence ID" value="A03p39140.2_BraZ1.CDS"/>
    <property type="gene ID" value="A03g39140.2_BraZ1"/>
</dbReference>
<dbReference type="EC" id="2.7.11.1" evidence="2"/>
<evidence type="ECO:0000256" key="13">
    <source>
        <dbReference type="ARBA" id="ARBA00022989"/>
    </source>
</evidence>
<dbReference type="FunFam" id="2.60.120.430:FF:000004">
    <property type="entry name" value="Putative leucine-rich repeat receptor-like serine/threonine-protein kinase"/>
    <property type="match status" value="1"/>
</dbReference>
<evidence type="ECO:0000256" key="2">
    <source>
        <dbReference type="ARBA" id="ARBA00012513"/>
    </source>
</evidence>
<dbReference type="InterPro" id="IPR001245">
    <property type="entry name" value="Ser-Thr/Tyr_kinase_cat_dom"/>
</dbReference>
<evidence type="ECO:0000256" key="15">
    <source>
        <dbReference type="ARBA" id="ARBA00023170"/>
    </source>
</evidence>
<evidence type="ECO:0000256" key="18">
    <source>
        <dbReference type="ARBA" id="ARBA00048679"/>
    </source>
</evidence>
<feature type="chain" id="PRO_5034460925" description="non-specific serine/threonine protein kinase" evidence="20">
    <location>
        <begin position="24"/>
        <end position="2019"/>
    </location>
</feature>
<evidence type="ECO:0000256" key="4">
    <source>
        <dbReference type="ARBA" id="ARBA00022553"/>
    </source>
</evidence>
<dbReference type="Gene3D" id="3.80.10.10">
    <property type="entry name" value="Ribonuclease Inhibitor"/>
    <property type="match status" value="6"/>
</dbReference>
<evidence type="ECO:0000256" key="11">
    <source>
        <dbReference type="ARBA" id="ARBA00022777"/>
    </source>
</evidence>
<dbReference type="FunFam" id="1.10.510.10:FF:000044">
    <property type="entry name" value="Putative LRR receptor-like serine/threonine-protein kinase"/>
    <property type="match status" value="1"/>
</dbReference>
<feature type="domain" description="Protein kinase" evidence="21">
    <location>
        <begin position="1697"/>
        <end position="1974"/>
    </location>
</feature>
<dbReference type="Pfam" id="PF11721">
    <property type="entry name" value="Malectin"/>
    <property type="match status" value="2"/>
</dbReference>
<dbReference type="PROSITE" id="PS00108">
    <property type="entry name" value="PROTEIN_KINASE_ST"/>
    <property type="match status" value="1"/>
</dbReference>
<keyword evidence="9" id="KW-0677">Repeat</keyword>
<evidence type="ECO:0000259" key="21">
    <source>
        <dbReference type="PROSITE" id="PS50011"/>
    </source>
</evidence>
<evidence type="ECO:0000256" key="10">
    <source>
        <dbReference type="ARBA" id="ARBA00022741"/>
    </source>
</evidence>
<dbReference type="InterPro" id="IPR011009">
    <property type="entry name" value="Kinase-like_dom_sf"/>
</dbReference>
<dbReference type="PANTHER" id="PTHR48006">
    <property type="entry name" value="LEUCINE-RICH REPEAT-CONTAINING PROTEIN DDB_G0281931-RELATED"/>
    <property type="match status" value="1"/>
</dbReference>
<dbReference type="GO" id="GO:0005524">
    <property type="term" value="F:ATP binding"/>
    <property type="evidence" value="ECO:0007669"/>
    <property type="project" value="UniProtKB-KW"/>
</dbReference>
<dbReference type="Pfam" id="PF00560">
    <property type="entry name" value="LRR_1"/>
    <property type="match status" value="9"/>
</dbReference>
<dbReference type="FunFam" id="3.80.10.10:FF:001022">
    <property type="entry name" value="Probable LRR receptor-like serine/threonine-protein kinase At1g53420"/>
    <property type="match status" value="3"/>
</dbReference>
<evidence type="ECO:0000256" key="7">
    <source>
        <dbReference type="ARBA" id="ARBA00022692"/>
    </source>
</evidence>
<accession>A0A8D9GKW5</accession>
<organism evidence="22 23">
    <name type="scientific">Brassica campestris</name>
    <name type="common">Field mustard</name>
    <dbReference type="NCBI Taxonomy" id="3711"/>
    <lineage>
        <taxon>Eukaryota</taxon>
        <taxon>Viridiplantae</taxon>
        <taxon>Streptophyta</taxon>
        <taxon>Embryophyta</taxon>
        <taxon>Tracheophyta</taxon>
        <taxon>Spermatophyta</taxon>
        <taxon>Magnoliopsida</taxon>
        <taxon>eudicotyledons</taxon>
        <taxon>Gunneridae</taxon>
        <taxon>Pentapetalae</taxon>
        <taxon>rosids</taxon>
        <taxon>malvids</taxon>
        <taxon>Brassicales</taxon>
        <taxon>Brassicaceae</taxon>
        <taxon>Brassiceae</taxon>
        <taxon>Brassica</taxon>
    </lineage>
</organism>
<dbReference type="SUPFAM" id="SSF52058">
    <property type="entry name" value="L domain-like"/>
    <property type="match status" value="3"/>
</dbReference>
<dbReference type="InterPro" id="IPR032675">
    <property type="entry name" value="LRR_dom_sf"/>
</dbReference>
<dbReference type="SMART" id="SM00220">
    <property type="entry name" value="S_TKc"/>
    <property type="match status" value="1"/>
</dbReference>
<evidence type="ECO:0000256" key="5">
    <source>
        <dbReference type="ARBA" id="ARBA00022614"/>
    </source>
</evidence>
<keyword evidence="12" id="KW-0067">ATP-binding</keyword>
<dbReference type="EMBL" id="LS974619">
    <property type="protein sequence ID" value="CAG7882571.1"/>
    <property type="molecule type" value="Genomic_DNA"/>
</dbReference>
<keyword evidence="3" id="KW-0723">Serine/threonine-protein kinase</keyword>
<evidence type="ECO:0000256" key="1">
    <source>
        <dbReference type="ARBA" id="ARBA00004479"/>
    </source>
</evidence>
<keyword evidence="6" id="KW-0808">Transferase</keyword>
<dbReference type="Gene3D" id="2.60.120.430">
    <property type="entry name" value="Galactose-binding lectin"/>
    <property type="match status" value="2"/>
</dbReference>
<gene>
    <name evidence="22" type="ORF">BRAPAZ1V2_A03P39140.2</name>
</gene>
<evidence type="ECO:0000256" key="20">
    <source>
        <dbReference type="SAM" id="SignalP"/>
    </source>
</evidence>
<keyword evidence="8 20" id="KW-0732">Signal</keyword>
<evidence type="ECO:0000256" key="6">
    <source>
        <dbReference type="ARBA" id="ARBA00022679"/>
    </source>
</evidence>
<protein>
    <recommendedName>
        <fullName evidence="2">non-specific serine/threonine protein kinase</fullName>
        <ecNumber evidence="2">2.7.11.1</ecNumber>
    </recommendedName>
</protein>
<dbReference type="SUPFAM" id="SSF56112">
    <property type="entry name" value="Protein kinase-like (PK-like)"/>
    <property type="match status" value="1"/>
</dbReference>
<reference evidence="22 23" key="1">
    <citation type="submission" date="2021-07" db="EMBL/GenBank/DDBJ databases">
        <authorList>
            <consortium name="Genoscope - CEA"/>
            <person name="William W."/>
        </authorList>
    </citation>
    <scope>NUCLEOTIDE SEQUENCE [LARGE SCALE GENOMIC DNA]</scope>
</reference>
<dbReference type="CDD" id="cd14066">
    <property type="entry name" value="STKc_IRAK"/>
    <property type="match status" value="1"/>
</dbReference>
<dbReference type="InterPro" id="IPR000719">
    <property type="entry name" value="Prot_kinase_dom"/>
</dbReference>
<evidence type="ECO:0000313" key="22">
    <source>
        <dbReference type="EMBL" id="CAG7882571.1"/>
    </source>
</evidence>
<keyword evidence="7 19" id="KW-0812">Transmembrane</keyword>
<keyword evidence="13 19" id="KW-1133">Transmembrane helix</keyword>
<dbReference type="GO" id="GO:0016020">
    <property type="term" value="C:membrane"/>
    <property type="evidence" value="ECO:0007669"/>
    <property type="project" value="UniProtKB-SubCell"/>
</dbReference>
<dbReference type="PANTHER" id="PTHR48006:SF69">
    <property type="entry name" value="PROTEIN KINASE DOMAIN-CONTAINING PROTEIN"/>
    <property type="match status" value="1"/>
</dbReference>
<feature type="transmembrane region" description="Helical" evidence="19">
    <location>
        <begin position="1638"/>
        <end position="1661"/>
    </location>
</feature>
<dbReference type="Pfam" id="PF07714">
    <property type="entry name" value="PK_Tyr_Ser-Thr"/>
    <property type="match status" value="1"/>
</dbReference>
<dbReference type="PROSITE" id="PS50011">
    <property type="entry name" value="PROTEIN_KINASE_DOM"/>
    <property type="match status" value="1"/>
</dbReference>
<evidence type="ECO:0000256" key="16">
    <source>
        <dbReference type="ARBA" id="ARBA00023180"/>
    </source>
</evidence>
<dbReference type="Gene3D" id="3.30.200.20">
    <property type="entry name" value="Phosphorylase Kinase, domain 1"/>
    <property type="match status" value="1"/>
</dbReference>
<evidence type="ECO:0000256" key="19">
    <source>
        <dbReference type="SAM" id="Phobius"/>
    </source>
</evidence>
<dbReference type="InterPro" id="IPR001611">
    <property type="entry name" value="Leu-rich_rpt"/>
</dbReference>
<feature type="signal peptide" evidence="20">
    <location>
        <begin position="1"/>
        <end position="23"/>
    </location>
</feature>
<keyword evidence="14 19" id="KW-0472">Membrane</keyword>
<keyword evidence="10" id="KW-0547">Nucleotide-binding</keyword>
<keyword evidence="5" id="KW-0433">Leucine-rich repeat</keyword>
<sequence>MSFNLLLFPYFILFLILSDFAYSQTLPKQEVGALRAVATALKKSNWKFNVNPCDLTSSDGGWRNPNAGKGFEDAVTCNCSSTVCHVTSIVLKAQDLQGSLPKELAGLPFLQEIDLSRNYLNGSIPPEWGTLPLVNISLLGNRISGPIPKEIGNITTLTSLVLEFNQISGKLPPELGNLQKIERILLSSNYLTGDIPSTFSKLTTLTDFRISDNQFIGVIPDFIENWTELGKLVIQASGLVGTIPSTIGPLGKLTDLRISDLNGPGSPFPPLQNMTSLKTLILRNSNLTGELPAYLGSITTLKLLDLSFNKLSGPIPETYSALSNVDNIYFTSNMLTGEVPSWMVDKGDKIDLTYNNFSKDPRTAECQKNSVNMFSSTSPLVANNYSNVSCLSNYICPKTFYGLHINCGGNELTINGTKYDADTSDRPIFYNSRNGWVSSNTGNFLDDDRSPKEIVLGCLSSLTCIDKPTTSSHSLHNIAANLTMSLNRLIFPFFILVSLILSGFASSQTLPKEEVDALRAVATALKKSNWNFNVDPCDLTSSEGGWRNLNATSKQFADTVTCNCSSTVCHVTSIVLKAQSLQGSLPKEFAGLPFLQEIDLSRNYLNGSIPPEWGTLPLVNISLLANRISGPIPKEIGNITTLKTLVLESNQISGNLPPELGNLQNIDKILLGTNYLTGDIPSTFSKLTTLIDFRISDNQFTGTIPDFIKNWTKLFKLAIQASGLVGPIPSTIGTLVKLTDLRISDLNGPGSPFPPIQNMTSLKTLILRNSNLTGELPAYLGSITTLKLLDLSFNKLSGPIPATYSNLWNVDNIYFTSNMLNGEVPRWAVDKGNNIDLTYNNFSKDRTTKECSLRNANMFSSTTTSPLAANNYSNVACLSYYICPKTFYGLHINCGGDELTVNGTMYDSDTWEKPFHDGSRTGWVSSNTGNFLDDERDLKVTTLWTNTSELKTAEPSLYTQARLSAISLTYLALCLGNGSYTVKLHFAETMFGNNETYSSLGRRFFDIYVQARRRSCVYMATESWNQCVLLTSNPHNIAANLTMSLNRLIFPYFILVSLFLSCFASSQTLPKEEVDALRAVATALKKSNWNFNVDPCDLTSSDGGWRNPNADKLFEDKVTCSCTSTVCHVTKIVLKAQSLQGSLPKEFAGLPFLQEIDLSRNYLNGSVPPEWGTLPLINLTLLANRITGPIPKEIGNITTLQNLILESNQISGNLPPELGNLKNIQRILLGTNYLTGDIPSTFSKLTKLTEFRISDNQFTGTIPDFIQNWTELTKLTIQASGLVGPIPSGIGTLVKLTDLRISDLNGPSSPFPPLQNMTSMQTLIIRNSNLTGELPDYLVSITTLKLLDLSFNKLSGPIPATYKDLWNVDNVYFTSNMLSGEVPKWMVENADKIDLTYNNFSRDATTSQCHTREANLFSSTRPLVANNYSNVYCLSPYICPKTLYGLHINCGGDELTVNGNKYEADRLDSTFYDSRTGWFSSNTGHFLDDERSPKVPTIWTNTSELKIAEPSLYTDARLSAISLTYYAFCLGDGSYTVNLHFAEIMFSDNETYSSLGRRFFDIYVQGKLEVKDFDIVSEAKGAGRAVVKSFRIMVTNGTLEIRLFWAGKGTQAIPVRGSYGALISAVSVDQNFTIGRNWALVGAAVASTVFLGLLICGILCCRRCLRPKSQMEKDFKNLDCKISSFSLKQIKIATDNFNPANKIGEGGFGPVHKGKLTDGTLIAVKQLSSKSKQGNREFLNEIGMISALQHPHLVKLYGCCVEGGQLLLIYEYLVNNSLARALFGPLKTQIRLDWPIRQKICLGIARGLAFLHEESRLKIVHRDIKAANVLLDKELNPKISDFGLAKLDEQENTHMSTRVAGTYGYMAPEYAVRGHLTDKADVYSFGVVALEIVHGRGSTSARSKAQTFYLLDWVHVLREQNRLMEVVDPRLGTDYNREEAMKMIQIGILCTSLDPSDRPSMSTVVSMLEGHSTVDVEELLETSFSRENEKDEGSPVIFFGFFVFLLTKKMISRLFYSTK</sequence>
<dbReference type="InterPro" id="IPR021720">
    <property type="entry name" value="Malectin_dom"/>
</dbReference>
<proteinExistence type="predicted"/>
<dbReference type="Gene3D" id="1.10.510.10">
    <property type="entry name" value="Transferase(Phosphotransferase) domain 1"/>
    <property type="match status" value="1"/>
</dbReference>
<keyword evidence="11" id="KW-0418">Kinase</keyword>
<dbReference type="FunFam" id="3.80.10.10:FF:001334">
    <property type="entry name" value="Probable LRR receptor-like serine/threonine-protein kinase At1g53420"/>
    <property type="match status" value="1"/>
</dbReference>